<dbReference type="Proteomes" id="UP000887580">
    <property type="component" value="Unplaced"/>
</dbReference>
<protein>
    <submittedName>
        <fullName evidence="2">Potassium channel domain-containing protein</fullName>
    </submittedName>
</protein>
<accession>A0AC35FEL4</accession>
<dbReference type="WBParaSite" id="PS1159_v2.g16751.t1">
    <property type="protein sequence ID" value="PS1159_v2.g16751.t1"/>
    <property type="gene ID" value="PS1159_v2.g16751"/>
</dbReference>
<organism evidence="1 2">
    <name type="scientific">Panagrolaimus sp. PS1159</name>
    <dbReference type="NCBI Taxonomy" id="55785"/>
    <lineage>
        <taxon>Eukaryota</taxon>
        <taxon>Metazoa</taxon>
        <taxon>Ecdysozoa</taxon>
        <taxon>Nematoda</taxon>
        <taxon>Chromadorea</taxon>
        <taxon>Rhabditida</taxon>
        <taxon>Tylenchina</taxon>
        <taxon>Panagrolaimomorpha</taxon>
        <taxon>Panagrolaimoidea</taxon>
        <taxon>Panagrolaimidae</taxon>
        <taxon>Panagrolaimus</taxon>
    </lineage>
</organism>
<reference evidence="2" key="1">
    <citation type="submission" date="2022-11" db="UniProtKB">
        <authorList>
            <consortium name="WormBaseParasite"/>
        </authorList>
    </citation>
    <scope>IDENTIFICATION</scope>
</reference>
<evidence type="ECO:0000313" key="1">
    <source>
        <dbReference type="Proteomes" id="UP000887580"/>
    </source>
</evidence>
<name>A0AC35FEL4_9BILA</name>
<proteinExistence type="predicted"/>
<evidence type="ECO:0000313" key="2">
    <source>
        <dbReference type="WBParaSite" id="PS1159_v2.g16751.t1"/>
    </source>
</evidence>
<sequence length="288" mass="32636">MKESYLPTQTWPRQHIPPKIVGAPDQQHLLLVASTIAGIKQATQDESYEKIAEFVETLQNAVKSMNNLPFPASRRLSTISEEPHFDSMILSNYIGPPTTKVSVVSYMKKDENGKSISFPYFVEEKIVEEPQWIRIVPHVCLTSVCILYMILGALMFKFLDPHIEKHPFHTCLMLSFQICFTVEWGNLPDEADITKILCIPYATIGIPLMFSTLSNYGRFLADGFCIYGVLSSSKPRMSIEQQRKQIPIKSAFHLLTAHQLIGIILFNTVYGKLGAVKAWHFIAFPNNL</sequence>